<reference evidence="2" key="1">
    <citation type="submission" date="2019-08" db="EMBL/GenBank/DDBJ databases">
        <authorList>
            <person name="Kucharzyk K."/>
            <person name="Murdoch R.W."/>
            <person name="Higgins S."/>
            <person name="Loffler F."/>
        </authorList>
    </citation>
    <scope>NUCLEOTIDE SEQUENCE</scope>
</reference>
<organism evidence="2">
    <name type="scientific">bioreactor metagenome</name>
    <dbReference type="NCBI Taxonomy" id="1076179"/>
    <lineage>
        <taxon>unclassified sequences</taxon>
        <taxon>metagenomes</taxon>
        <taxon>ecological metagenomes</taxon>
    </lineage>
</organism>
<dbReference type="Pfam" id="PF04961">
    <property type="entry name" value="FTCD_C"/>
    <property type="match status" value="1"/>
</dbReference>
<dbReference type="AlphaFoldDB" id="A0A645GCK0"/>
<proteinExistence type="predicted"/>
<protein>
    <submittedName>
        <fullName evidence="2">Methenyltetrahydrofolate cyclohydrolase</fullName>
        <ecNumber evidence="2">3.5.4.9</ecNumber>
    </submittedName>
</protein>
<keyword evidence="2" id="KW-0378">Hydrolase</keyword>
<accession>A0A645GCK0</accession>
<feature type="domain" description="Cyclodeaminase/cyclohydrolase" evidence="1">
    <location>
        <begin position="7"/>
        <end position="187"/>
    </location>
</feature>
<dbReference type="EMBL" id="VSSQ01069785">
    <property type="protein sequence ID" value="MPN21734.1"/>
    <property type="molecule type" value="Genomic_DNA"/>
</dbReference>
<comment type="caution">
    <text evidence="2">The sequence shown here is derived from an EMBL/GenBank/DDBJ whole genome shotgun (WGS) entry which is preliminary data.</text>
</comment>
<gene>
    <name evidence="2" type="primary">fchA_21</name>
    <name evidence="2" type="ORF">SDC9_169114</name>
</gene>
<dbReference type="EC" id="3.5.4.9" evidence="2"/>
<name>A0A645GCK0_9ZZZZ</name>
<dbReference type="InterPro" id="IPR036178">
    <property type="entry name" value="Formintransfe-cycloase-like_sf"/>
</dbReference>
<dbReference type="InterPro" id="IPR007044">
    <property type="entry name" value="Cyclodeamin/CycHdrlase"/>
</dbReference>
<dbReference type="Gene3D" id="1.20.120.680">
    <property type="entry name" value="Formiminotetrahydrofolate cyclodeaminase monomer, up-and-down helical bundle"/>
    <property type="match status" value="1"/>
</dbReference>
<dbReference type="GO" id="GO:0004477">
    <property type="term" value="F:methenyltetrahydrofolate cyclohydrolase activity"/>
    <property type="evidence" value="ECO:0007669"/>
    <property type="project" value="UniProtKB-EC"/>
</dbReference>
<dbReference type="SUPFAM" id="SSF101262">
    <property type="entry name" value="Methenyltetrahydrofolate cyclohydrolase-like"/>
    <property type="match status" value="1"/>
</dbReference>
<evidence type="ECO:0000313" key="2">
    <source>
        <dbReference type="EMBL" id="MPN21734.1"/>
    </source>
</evidence>
<evidence type="ECO:0000259" key="1">
    <source>
        <dbReference type="Pfam" id="PF04961"/>
    </source>
</evidence>
<sequence length="208" mass="23168">MKLQDLTLKQFLEKTAGNEPVPGGGSVSALNGAISSSLVQMLANLTIGRKNYTDVEERMKKNAGRFEEFRMHFLNDIDRDSEAYNLVFEAFKLPKETDEEKAYRSQNIQEATKIAALVPMEIAERAFGMLDLIVETTRKGNKNAITDGCVAMMTCRTAVLGALLNVRINLGGLKDAGFVQKLTDACSRIERETEAKEKELTDWVKTQL</sequence>